<gene>
    <name evidence="4" type="ORF">OGATHE_003384</name>
</gene>
<dbReference type="CDD" id="cd00167">
    <property type="entry name" value="SANT"/>
    <property type="match status" value="1"/>
</dbReference>
<protein>
    <recommendedName>
        <fullName evidence="6">Myb-like domain-containing protein</fullName>
    </recommendedName>
</protein>
<dbReference type="EMBL" id="JAEUBD010001178">
    <property type="protein sequence ID" value="KAH3664569.1"/>
    <property type="molecule type" value="Genomic_DNA"/>
</dbReference>
<feature type="compositionally biased region" description="Basic and acidic residues" evidence="1">
    <location>
        <begin position="212"/>
        <end position="240"/>
    </location>
</feature>
<dbReference type="Proteomes" id="UP000788993">
    <property type="component" value="Unassembled WGS sequence"/>
</dbReference>
<feature type="compositionally biased region" description="Pro residues" evidence="1">
    <location>
        <begin position="57"/>
        <end position="73"/>
    </location>
</feature>
<evidence type="ECO:0000313" key="5">
    <source>
        <dbReference type="Proteomes" id="UP000788993"/>
    </source>
</evidence>
<reference evidence="4" key="1">
    <citation type="journal article" date="2021" name="Open Biol.">
        <title>Shared evolutionary footprints suggest mitochondrial oxidative damage underlies multiple complex I losses in fungi.</title>
        <authorList>
            <person name="Schikora-Tamarit M.A."/>
            <person name="Marcet-Houben M."/>
            <person name="Nosek J."/>
            <person name="Gabaldon T."/>
        </authorList>
    </citation>
    <scope>NUCLEOTIDE SEQUENCE</scope>
    <source>
        <strain evidence="4">NCAIM Y.01608</strain>
    </source>
</reference>
<dbReference type="SMART" id="SM00717">
    <property type="entry name" value="SANT"/>
    <property type="match status" value="1"/>
</dbReference>
<feature type="compositionally biased region" description="Pro residues" evidence="1">
    <location>
        <begin position="29"/>
        <end position="40"/>
    </location>
</feature>
<organism evidence="4 5">
    <name type="scientific">Ogataea polymorpha</name>
    <dbReference type="NCBI Taxonomy" id="460523"/>
    <lineage>
        <taxon>Eukaryota</taxon>
        <taxon>Fungi</taxon>
        <taxon>Dikarya</taxon>
        <taxon>Ascomycota</taxon>
        <taxon>Saccharomycotina</taxon>
        <taxon>Pichiomycetes</taxon>
        <taxon>Pichiales</taxon>
        <taxon>Pichiaceae</taxon>
        <taxon>Ogataea</taxon>
    </lineage>
</organism>
<feature type="domain" description="Myb-like" evidence="2">
    <location>
        <begin position="139"/>
        <end position="189"/>
    </location>
</feature>
<comment type="caution">
    <text evidence="4">The sequence shown here is derived from an EMBL/GenBank/DDBJ whole genome shotgun (WGS) entry which is preliminary data.</text>
</comment>
<feature type="compositionally biased region" description="Polar residues" evidence="1">
    <location>
        <begin position="47"/>
        <end position="56"/>
    </location>
</feature>
<evidence type="ECO:0000259" key="3">
    <source>
        <dbReference type="PROSITE" id="PS51294"/>
    </source>
</evidence>
<reference evidence="4" key="2">
    <citation type="submission" date="2021-01" db="EMBL/GenBank/DDBJ databases">
        <authorList>
            <person name="Schikora-Tamarit M.A."/>
        </authorList>
    </citation>
    <scope>NUCLEOTIDE SEQUENCE</scope>
    <source>
        <strain evidence="4">NCAIM Y.01608</strain>
    </source>
</reference>
<feature type="region of interest" description="Disordered" evidence="1">
    <location>
        <begin position="194"/>
        <end position="240"/>
    </location>
</feature>
<evidence type="ECO:0000259" key="2">
    <source>
        <dbReference type="PROSITE" id="PS50090"/>
    </source>
</evidence>
<dbReference type="PROSITE" id="PS50090">
    <property type="entry name" value="MYB_LIKE"/>
    <property type="match status" value="1"/>
</dbReference>
<feature type="domain" description="HTH myb-type" evidence="3">
    <location>
        <begin position="146"/>
        <end position="193"/>
    </location>
</feature>
<evidence type="ECO:0000313" key="4">
    <source>
        <dbReference type="EMBL" id="KAH3664569.1"/>
    </source>
</evidence>
<feature type="region of interest" description="Disordered" evidence="1">
    <location>
        <begin position="1"/>
        <end position="86"/>
    </location>
</feature>
<dbReference type="Pfam" id="PF13921">
    <property type="entry name" value="Myb_DNA-bind_6"/>
    <property type="match status" value="1"/>
</dbReference>
<dbReference type="InterPro" id="IPR001005">
    <property type="entry name" value="SANT/Myb"/>
</dbReference>
<dbReference type="Gene3D" id="1.10.10.60">
    <property type="entry name" value="Homeodomain-like"/>
    <property type="match status" value="1"/>
</dbReference>
<sequence>MENTTDNNADKNANKITLPSIRDLGPDLTPSPPQLPPPRVSLPRISAPSTSPDQSTLPPPSPYLISSPYPPPRQYGASPQHPYPISQPQYISAYHQEPVDYRPPAGPNYYIPPAPNTQPYAIGHPHMVLPPPGHVSSRYVSKSSSAWSPEDDKLLRMLKEEKNYGWREIASYFPNRTINACQFRWRRLVVGVAGKKHSDGSVSPKSARSKLRSRENEDSDTETAKEDEKEDEKDRDKHKDIKAVDLKRLLN</sequence>
<keyword evidence="5" id="KW-1185">Reference proteome</keyword>
<dbReference type="AlphaFoldDB" id="A0A9P8P3X1"/>
<dbReference type="SUPFAM" id="SSF46689">
    <property type="entry name" value="Homeodomain-like"/>
    <property type="match status" value="1"/>
</dbReference>
<evidence type="ECO:0000256" key="1">
    <source>
        <dbReference type="SAM" id="MobiDB-lite"/>
    </source>
</evidence>
<proteinExistence type="predicted"/>
<evidence type="ECO:0008006" key="6">
    <source>
        <dbReference type="Google" id="ProtNLM"/>
    </source>
</evidence>
<accession>A0A9P8P3X1</accession>
<dbReference type="PROSITE" id="PS51294">
    <property type="entry name" value="HTH_MYB"/>
    <property type="match status" value="1"/>
</dbReference>
<dbReference type="InterPro" id="IPR009057">
    <property type="entry name" value="Homeodomain-like_sf"/>
</dbReference>
<dbReference type="InterPro" id="IPR017930">
    <property type="entry name" value="Myb_dom"/>
</dbReference>
<name>A0A9P8P3X1_9ASCO</name>